<sequence length="265" mass="28888">MAAMDTAGNSGLLCYSCTNVPHPRDCNRIVRCGQSESCSVESFVTPSGITIYNMGCSSQLKCQNSNVPPNAPPVGRREYMLPAAKKRENIRVCMQCCHNNSFCNRELCDTRVHLTGRLCMQCDDVVSPQDCATVALCQPGEICYTESIRVLGENRYRLGCVKETACKALAASEVITTLSPLLTTCGICCKRDIENCNYELCDPRGGTPPKDAVQMYLINPPINSNGAYCHDHSEFACTFLGAATPNFCESPSVKNQLCPQFCGTC</sequence>
<organism evidence="1 2">
    <name type="scientific">Sinanodonta woodiana</name>
    <name type="common">Chinese pond mussel</name>
    <name type="synonym">Anodonta woodiana</name>
    <dbReference type="NCBI Taxonomy" id="1069815"/>
    <lineage>
        <taxon>Eukaryota</taxon>
        <taxon>Metazoa</taxon>
        <taxon>Spiralia</taxon>
        <taxon>Lophotrochozoa</taxon>
        <taxon>Mollusca</taxon>
        <taxon>Bivalvia</taxon>
        <taxon>Autobranchia</taxon>
        <taxon>Heteroconchia</taxon>
        <taxon>Palaeoheterodonta</taxon>
        <taxon>Unionida</taxon>
        <taxon>Unionoidea</taxon>
        <taxon>Unionidae</taxon>
        <taxon>Unioninae</taxon>
        <taxon>Sinanodonta</taxon>
    </lineage>
</organism>
<name>A0ABD3XNR6_SINWO</name>
<protein>
    <submittedName>
        <fullName evidence="1">Uncharacterized protein</fullName>
    </submittedName>
</protein>
<dbReference type="AlphaFoldDB" id="A0ABD3XNR6"/>
<dbReference type="Proteomes" id="UP001634394">
    <property type="component" value="Unassembled WGS sequence"/>
</dbReference>
<reference evidence="1 2" key="1">
    <citation type="submission" date="2024-11" db="EMBL/GenBank/DDBJ databases">
        <title>Chromosome-level genome assembly of the freshwater bivalve Anodonta woodiana.</title>
        <authorList>
            <person name="Chen X."/>
        </authorList>
    </citation>
    <scope>NUCLEOTIDE SEQUENCE [LARGE SCALE GENOMIC DNA]</scope>
    <source>
        <strain evidence="1">MN2024</strain>
        <tissue evidence="1">Gills</tissue>
    </source>
</reference>
<accession>A0ABD3XNR6</accession>
<evidence type="ECO:0000313" key="1">
    <source>
        <dbReference type="EMBL" id="KAL3887251.1"/>
    </source>
</evidence>
<feature type="non-terminal residue" evidence="1">
    <location>
        <position position="265"/>
    </location>
</feature>
<keyword evidence="2" id="KW-1185">Reference proteome</keyword>
<gene>
    <name evidence="1" type="ORF">ACJMK2_027195</name>
</gene>
<evidence type="ECO:0000313" key="2">
    <source>
        <dbReference type="Proteomes" id="UP001634394"/>
    </source>
</evidence>
<comment type="caution">
    <text evidence="1">The sequence shown here is derived from an EMBL/GenBank/DDBJ whole genome shotgun (WGS) entry which is preliminary data.</text>
</comment>
<proteinExistence type="predicted"/>
<dbReference type="EMBL" id="JBJQND010000002">
    <property type="protein sequence ID" value="KAL3887251.1"/>
    <property type="molecule type" value="Genomic_DNA"/>
</dbReference>